<dbReference type="Proteomes" id="UP000186601">
    <property type="component" value="Unassembled WGS sequence"/>
</dbReference>
<accession>A0A2R6NGQ8</accession>
<evidence type="ECO:0000256" key="1">
    <source>
        <dbReference type="SAM" id="MobiDB-lite"/>
    </source>
</evidence>
<dbReference type="SUPFAM" id="SSF48065">
    <property type="entry name" value="DBL homology domain (DH-domain)"/>
    <property type="match status" value="1"/>
</dbReference>
<evidence type="ECO:0000313" key="3">
    <source>
        <dbReference type="Proteomes" id="UP000186601"/>
    </source>
</evidence>
<name>A0A2R6NGQ8_9APHY</name>
<comment type="caution">
    <text evidence="2">The sequence shown here is derived from an EMBL/GenBank/DDBJ whole genome shotgun (WGS) entry which is preliminary data.</text>
</comment>
<gene>
    <name evidence="2" type="ORF">PHLCEN_2v12597</name>
</gene>
<proteinExistence type="predicted"/>
<dbReference type="OrthoDB" id="10256089at2759"/>
<dbReference type="AlphaFoldDB" id="A0A2R6NGQ8"/>
<feature type="compositionally biased region" description="Basic and acidic residues" evidence="1">
    <location>
        <begin position="199"/>
        <end position="215"/>
    </location>
</feature>
<organism evidence="2 3">
    <name type="scientific">Hermanssonia centrifuga</name>
    <dbReference type="NCBI Taxonomy" id="98765"/>
    <lineage>
        <taxon>Eukaryota</taxon>
        <taxon>Fungi</taxon>
        <taxon>Dikarya</taxon>
        <taxon>Basidiomycota</taxon>
        <taxon>Agaricomycotina</taxon>
        <taxon>Agaricomycetes</taxon>
        <taxon>Polyporales</taxon>
        <taxon>Meruliaceae</taxon>
        <taxon>Hermanssonia</taxon>
    </lineage>
</organism>
<evidence type="ECO:0000313" key="2">
    <source>
        <dbReference type="EMBL" id="PSR71546.1"/>
    </source>
</evidence>
<reference evidence="2 3" key="1">
    <citation type="submission" date="2018-02" db="EMBL/GenBank/DDBJ databases">
        <title>Genome sequence of the basidiomycete white-rot fungus Phlebia centrifuga.</title>
        <authorList>
            <person name="Granchi Z."/>
            <person name="Peng M."/>
            <person name="de Vries R.P."/>
            <person name="Hilden K."/>
            <person name="Makela M.R."/>
            <person name="Grigoriev I."/>
            <person name="Riley R."/>
        </authorList>
    </citation>
    <scope>NUCLEOTIDE SEQUENCE [LARGE SCALE GENOMIC DNA]</scope>
    <source>
        <strain evidence="2 3">FBCC195</strain>
    </source>
</reference>
<dbReference type="EMBL" id="MLYV02001272">
    <property type="protein sequence ID" value="PSR71546.1"/>
    <property type="molecule type" value="Genomic_DNA"/>
</dbReference>
<sequence>MHIEEHPKVSIKVPAHLSRYRKNAPPEAAGTSTSGLEYSANFLVPQMYSSLTRSGLFSLPPFQRTRLMLELLVSAREHTAGLIVMRDIFVPLASGTPYILSKTSNPAGRQLPPFSDLSPSSELGSYLPEIASDPRLEGSINAPPMTPRDVEIVFSNVAELAYFSETLLERLERALDFMSEENKIRWNDGQHGDITPDGAHYEDRPTEKENRETSQRARGPRSVHSIFRRRCCAMGEKRVHDQLRDWSRSFGKVVGVFGEQRANAFSDATIERGLLEHCYALQEAIVHKILLGPLCRLADLIDPPERCALEPLHYRWFERDVTIFRPPEQILSKSRLSLFLLMVSNGD</sequence>
<protein>
    <submittedName>
        <fullName evidence="2">Uncharacterized protein</fullName>
    </submittedName>
</protein>
<keyword evidence="3" id="KW-1185">Reference proteome</keyword>
<dbReference type="STRING" id="98765.A0A2R6NGQ8"/>
<feature type="region of interest" description="Disordered" evidence="1">
    <location>
        <begin position="186"/>
        <end position="220"/>
    </location>
</feature>
<dbReference type="Gene3D" id="1.20.900.10">
    <property type="entry name" value="Dbl homology (DH) domain"/>
    <property type="match status" value="1"/>
</dbReference>
<dbReference type="InterPro" id="IPR035899">
    <property type="entry name" value="DBL_dom_sf"/>
</dbReference>